<feature type="chain" id="PRO_5020965067" evidence="2">
    <location>
        <begin position="20"/>
        <end position="386"/>
    </location>
</feature>
<keyword evidence="2" id="KW-0732">Signal</keyword>
<dbReference type="InterPro" id="IPR028082">
    <property type="entry name" value="Peripla_BP_I"/>
</dbReference>
<dbReference type="RefSeq" id="WP_134012776.1">
    <property type="nucleotide sequence ID" value="NZ_SOBH01000001.1"/>
</dbReference>
<reference evidence="3 4" key="1">
    <citation type="submission" date="2019-03" db="EMBL/GenBank/DDBJ databases">
        <title>Genomic Encyclopedia of Archaeal and Bacterial Type Strains, Phase II (KMG-II): from individual species to whole genera.</title>
        <authorList>
            <person name="Goeker M."/>
        </authorList>
    </citation>
    <scope>NUCLEOTIDE SEQUENCE [LARGE SCALE GENOMIC DNA]</scope>
    <source>
        <strain evidence="3 4">DSM 29467</strain>
    </source>
</reference>
<name>A0A4R7LMX1_9RHOB</name>
<dbReference type="Proteomes" id="UP000294563">
    <property type="component" value="Unassembled WGS sequence"/>
</dbReference>
<dbReference type="OrthoDB" id="5341635at2"/>
<dbReference type="InterPro" id="IPR051010">
    <property type="entry name" value="BCAA_transport"/>
</dbReference>
<dbReference type="AlphaFoldDB" id="A0A4R7LMX1"/>
<comment type="caution">
    <text evidence="3">The sequence shown here is derived from an EMBL/GenBank/DDBJ whole genome shotgun (WGS) entry which is preliminary data.</text>
</comment>
<dbReference type="SUPFAM" id="SSF53822">
    <property type="entry name" value="Periplasmic binding protein-like I"/>
    <property type="match status" value="1"/>
</dbReference>
<proteinExistence type="predicted"/>
<evidence type="ECO:0000256" key="1">
    <source>
        <dbReference type="ARBA" id="ARBA00022970"/>
    </source>
</evidence>
<keyword evidence="4" id="KW-1185">Reference proteome</keyword>
<evidence type="ECO:0000256" key="2">
    <source>
        <dbReference type="SAM" id="SignalP"/>
    </source>
</evidence>
<keyword evidence="1" id="KW-0029">Amino-acid transport</keyword>
<evidence type="ECO:0000313" key="4">
    <source>
        <dbReference type="Proteomes" id="UP000294563"/>
    </source>
</evidence>
<keyword evidence="1" id="KW-0813">Transport</keyword>
<sequence length="386" mass="42217">MHRVIILATALLCGQGASADVALNVGYLSVEAPRPPTLSNLDPVPANIGLAGAQTGLQDNLTTGKFLGHGYRLTEVEVAIGEDPLEPARDLLQSTSFILLDAPAETLTAIADLPEAQGAILFNTSAGELSLRDTECRANLLHSLPSDAMRTDALAQFFVQRRWDDLVMISGSYAQDQAYAEAMRRSLKKFGMALSEEKSWAFDADMRRTASQEIPLFTQDLGDYDALIVADELHDFGRYVLYNTWEARPVVGSEGLSAVTWSPVIEQWGAAQLQSRFSEAHARDMASQDYAAWAAMRSLGEAVTRTNSADPDTLRSYILSDSFELAGFKGRPLTYRAWNGQLRQPIAIAHPRALVAQAPLEGFLHQTNELDSLGLDRPESQCEAFQ</sequence>
<evidence type="ECO:0000313" key="3">
    <source>
        <dbReference type="EMBL" id="TDT77377.1"/>
    </source>
</evidence>
<protein>
    <submittedName>
        <fullName evidence="3">ABC transporter substrate binding protein (PQQ-dependent alcohol dehydrogenase system)</fullName>
    </submittedName>
</protein>
<dbReference type="InterPro" id="IPR022478">
    <property type="entry name" value="ABC_transptr_sub-bd_PQQ"/>
</dbReference>
<dbReference type="NCBIfam" id="TIGR03863">
    <property type="entry name" value="PQQ_ABC_bind"/>
    <property type="match status" value="1"/>
</dbReference>
<dbReference type="GO" id="GO:0006865">
    <property type="term" value="P:amino acid transport"/>
    <property type="evidence" value="ECO:0007669"/>
    <property type="project" value="UniProtKB-KW"/>
</dbReference>
<dbReference type="Gene3D" id="3.40.50.2300">
    <property type="match status" value="2"/>
</dbReference>
<dbReference type="PANTHER" id="PTHR30483">
    <property type="entry name" value="LEUCINE-SPECIFIC-BINDING PROTEIN"/>
    <property type="match status" value="1"/>
</dbReference>
<gene>
    <name evidence="3" type="ORF">BDE40_0664</name>
</gene>
<feature type="signal peptide" evidence="2">
    <location>
        <begin position="1"/>
        <end position="19"/>
    </location>
</feature>
<dbReference type="EMBL" id="SOBH01000001">
    <property type="protein sequence ID" value="TDT77377.1"/>
    <property type="molecule type" value="Genomic_DNA"/>
</dbReference>
<organism evidence="3 4">
    <name type="scientific">Litoreibacter halocynthiae</name>
    <dbReference type="NCBI Taxonomy" id="1242689"/>
    <lineage>
        <taxon>Bacteria</taxon>
        <taxon>Pseudomonadati</taxon>
        <taxon>Pseudomonadota</taxon>
        <taxon>Alphaproteobacteria</taxon>
        <taxon>Rhodobacterales</taxon>
        <taxon>Roseobacteraceae</taxon>
        <taxon>Litoreibacter</taxon>
    </lineage>
</organism>
<dbReference type="PANTHER" id="PTHR30483:SF6">
    <property type="entry name" value="PERIPLASMIC BINDING PROTEIN OF ABC TRANSPORTER FOR NATURAL AMINO ACIDS"/>
    <property type="match status" value="1"/>
</dbReference>
<accession>A0A4R7LMX1</accession>